<dbReference type="InterPro" id="IPR016137">
    <property type="entry name" value="RGS"/>
</dbReference>
<sequence>MCRGLASFPSSCLEAKGMRVKISHLAQKHEWTHKHASEEKVLPDLETLLSNKGLQAFQWFLRSEFSEENLEFWLACEDYRRSELNQLETKAQCIYSRFINSEARQEVNLDSETREALVRVIEDPRADAFDEAQQSIYSLMVKDSFPRFLRST</sequence>
<dbReference type="Proteomes" id="UP000261540">
    <property type="component" value="Unplaced"/>
</dbReference>
<dbReference type="GeneTree" id="ENSGT00940000161004"/>
<dbReference type="FunFam" id="1.10.167.10:FF:000001">
    <property type="entry name" value="Putative regulator of g-protein signaling 12"/>
    <property type="match status" value="1"/>
</dbReference>
<dbReference type="Gene3D" id="1.10.167.10">
    <property type="entry name" value="Regulator of G-protein Signalling 4, domain 2"/>
    <property type="match status" value="1"/>
</dbReference>
<name>A0A3B3RFQ3_9TELE</name>
<protein>
    <submittedName>
        <fullName evidence="2">Si:ch211-196h16.12</fullName>
    </submittedName>
</protein>
<dbReference type="PROSITE" id="PS50132">
    <property type="entry name" value="RGS"/>
    <property type="match status" value="1"/>
</dbReference>
<dbReference type="SMART" id="SM00315">
    <property type="entry name" value="RGS"/>
    <property type="match status" value="1"/>
</dbReference>
<proteinExistence type="predicted"/>
<reference evidence="2" key="2">
    <citation type="submission" date="2025-09" db="UniProtKB">
        <authorList>
            <consortium name="Ensembl"/>
        </authorList>
    </citation>
    <scope>IDENTIFICATION</scope>
</reference>
<feature type="domain" description="RGS" evidence="1">
    <location>
        <begin position="53"/>
        <end position="152"/>
    </location>
</feature>
<dbReference type="PRINTS" id="PR01301">
    <property type="entry name" value="RGSPROTEIN"/>
</dbReference>
<dbReference type="PANTHER" id="PTHR10845">
    <property type="entry name" value="REGULATOR OF G PROTEIN SIGNALING"/>
    <property type="match status" value="1"/>
</dbReference>
<evidence type="ECO:0000313" key="3">
    <source>
        <dbReference type="Proteomes" id="UP000261540"/>
    </source>
</evidence>
<evidence type="ECO:0000313" key="2">
    <source>
        <dbReference type="Ensembl" id="ENSPKIP00000017442.1"/>
    </source>
</evidence>
<dbReference type="STRING" id="1676925.ENSPKIP00000017442"/>
<dbReference type="InterPro" id="IPR044926">
    <property type="entry name" value="RGS_subdomain_2"/>
</dbReference>
<reference evidence="2" key="1">
    <citation type="submission" date="2025-08" db="UniProtKB">
        <authorList>
            <consortium name="Ensembl"/>
        </authorList>
    </citation>
    <scope>IDENTIFICATION</scope>
</reference>
<dbReference type="SUPFAM" id="SSF48097">
    <property type="entry name" value="Regulator of G-protein signaling, RGS"/>
    <property type="match status" value="1"/>
</dbReference>
<keyword evidence="3" id="KW-1185">Reference proteome</keyword>
<accession>A0A3B3RFQ3</accession>
<dbReference type="Pfam" id="PF00615">
    <property type="entry name" value="RGS"/>
    <property type="match status" value="1"/>
</dbReference>
<dbReference type="Ensembl" id="ENSPKIT00000041954.1">
    <property type="protein sequence ID" value="ENSPKIP00000017442.1"/>
    <property type="gene ID" value="ENSPKIG00000003352.1"/>
</dbReference>
<dbReference type="InterPro" id="IPR036305">
    <property type="entry name" value="RGS_sf"/>
</dbReference>
<dbReference type="PANTHER" id="PTHR10845:SF274">
    <property type="entry name" value="REGULATOR OF G-PROTEIN SIGNALING 5-LIKE"/>
    <property type="match status" value="1"/>
</dbReference>
<dbReference type="AlphaFoldDB" id="A0A3B3RFQ3"/>
<organism evidence="2 3">
    <name type="scientific">Paramormyrops kingsleyae</name>
    <dbReference type="NCBI Taxonomy" id="1676925"/>
    <lineage>
        <taxon>Eukaryota</taxon>
        <taxon>Metazoa</taxon>
        <taxon>Chordata</taxon>
        <taxon>Craniata</taxon>
        <taxon>Vertebrata</taxon>
        <taxon>Euteleostomi</taxon>
        <taxon>Actinopterygii</taxon>
        <taxon>Neopterygii</taxon>
        <taxon>Teleostei</taxon>
        <taxon>Osteoglossocephala</taxon>
        <taxon>Osteoglossomorpha</taxon>
        <taxon>Osteoglossiformes</taxon>
        <taxon>Mormyridae</taxon>
        <taxon>Paramormyrops</taxon>
    </lineage>
</organism>
<evidence type="ECO:0000259" key="1">
    <source>
        <dbReference type="PROSITE" id="PS50132"/>
    </source>
</evidence>